<feature type="compositionally biased region" description="Basic and acidic residues" evidence="1">
    <location>
        <begin position="40"/>
        <end position="59"/>
    </location>
</feature>
<evidence type="ECO:0000313" key="2">
    <source>
        <dbReference type="EMBL" id="CAA9343819.1"/>
    </source>
</evidence>
<feature type="region of interest" description="Disordered" evidence="1">
    <location>
        <begin position="1"/>
        <end position="59"/>
    </location>
</feature>
<protein>
    <submittedName>
        <fullName evidence="2">Uncharacterized protein</fullName>
    </submittedName>
</protein>
<feature type="compositionally biased region" description="Polar residues" evidence="1">
    <location>
        <begin position="14"/>
        <end position="23"/>
    </location>
</feature>
<organism evidence="2">
    <name type="scientific">uncultured Friedmanniella sp</name>
    <dbReference type="NCBI Taxonomy" id="335381"/>
    <lineage>
        <taxon>Bacteria</taxon>
        <taxon>Bacillati</taxon>
        <taxon>Actinomycetota</taxon>
        <taxon>Actinomycetes</taxon>
        <taxon>Propionibacteriales</taxon>
        <taxon>Nocardioidaceae</taxon>
        <taxon>Friedmanniella</taxon>
        <taxon>environmental samples</taxon>
    </lineage>
</organism>
<proteinExistence type="predicted"/>
<gene>
    <name evidence="2" type="ORF">AVDCRST_MAG48-3814</name>
</gene>
<accession>A0A6J4M1L9</accession>
<reference evidence="2" key="1">
    <citation type="submission" date="2020-02" db="EMBL/GenBank/DDBJ databases">
        <authorList>
            <person name="Meier V. D."/>
        </authorList>
    </citation>
    <scope>NUCLEOTIDE SEQUENCE</scope>
    <source>
        <strain evidence="2">AVDCRST_MAG48</strain>
    </source>
</reference>
<name>A0A6J4M1L9_9ACTN</name>
<evidence type="ECO:0000256" key="1">
    <source>
        <dbReference type="SAM" id="MobiDB-lite"/>
    </source>
</evidence>
<sequence>MQVGTETDDRVEQGTLSPPTSRGRTGRDLFRARYSGGVDDAGRAGHGDRRSRCCGEGPR</sequence>
<dbReference type="EMBL" id="CADCTS010000533">
    <property type="protein sequence ID" value="CAA9343819.1"/>
    <property type="molecule type" value="Genomic_DNA"/>
</dbReference>
<dbReference type="AlphaFoldDB" id="A0A6J4M1L9"/>